<feature type="coiled-coil region" evidence="1">
    <location>
        <begin position="102"/>
        <end position="175"/>
    </location>
</feature>
<sequence length="709" mass="84228">MLKKINNFTLKSFYDYNGPEENFDLKNIIFGYNGKGKTSLSYGIVEEFFKDNNKKNENIRFFNNKYVEENLLIEEEHKTQIKSVVANFGKKSVENRKEIYKLKNDIVDIKNYELEINEIEKKIIDEYEQIFNRKKGNTKILNPHYLNVQELFSKYEKLVDDAKKIENNLEELSKITGDNSLEDLLIEKKEVLFNKILLTKDEDIEKMKKILLNNYDNSHIPSSEVVDWLNEGLKIHKNHKICEFCGNNINLENIKVKIQKYNKDEKQKANQFLISFRNNLENYIEHINNFFLNNYKSYEKLFNFDLSKYFENFNKIVNNLLSFIDLINNKLKEITNIINVDTEELKKDLNNINSNIEDLNNLKNNDINNLEKKINKFNILLKGSIGLELIVNPLIKEKKDLLIEKIKNIEEIKEKNNILNKKIKELENNQSNKIDFAVIINEILNNLDVGINLELTNNNYTLKNTKMDKELEINDISDGEKNLLAILYFYIELFEDINQTEVKKNIELVVIDDPISSVDDLNKMYILSILKEILSYPNYQLFILTHVWDDFCNLSYTFMRDEKVSLFEVKKSNNKSYVQIIKNKKIKLPYKYDFKEIYDFSKENDISNLSKNNYFYYPNVMRRIIEHFLSFKYSEEVPANSKNFNKIKKILLFKSDNPNDKKNLEVLLNVCNIYSHKYQRNPNEILSSAKFLMKVIKNVDENHFNENKQ</sequence>
<evidence type="ECO:0000313" key="3">
    <source>
        <dbReference type="EMBL" id="QGS51866.1"/>
    </source>
</evidence>
<dbReference type="SUPFAM" id="SSF52540">
    <property type="entry name" value="P-loop containing nucleoside triphosphate hydrolases"/>
    <property type="match status" value="1"/>
</dbReference>
<dbReference type="KEGG" id="stab:STABA_v1c05030"/>
<dbReference type="Gene3D" id="3.40.50.300">
    <property type="entry name" value="P-loop containing nucleotide triphosphate hydrolases"/>
    <property type="match status" value="1"/>
</dbReference>
<dbReference type="Proteomes" id="UP000424468">
    <property type="component" value="Chromosome"/>
</dbReference>
<reference evidence="3 4" key="1">
    <citation type="submission" date="2019-11" db="EMBL/GenBank/DDBJ databases">
        <title>Complete genome sequence of Spiroplasma tabanidicola TAUS-1 (DSM 22603).</title>
        <authorList>
            <person name="Huang C.-T."/>
            <person name="Lin Y.-C."/>
            <person name="Kuo C.-H."/>
        </authorList>
    </citation>
    <scope>NUCLEOTIDE SEQUENCE [LARGE SCALE GENOMIC DNA]</scope>
    <source>
        <strain evidence="3 4">TAUS-1</strain>
    </source>
</reference>
<feature type="domain" description="Protein CR006 P-loop" evidence="2">
    <location>
        <begin position="18"/>
        <end position="680"/>
    </location>
</feature>
<dbReference type="Pfam" id="PF13166">
    <property type="entry name" value="AAA_13"/>
    <property type="match status" value="1"/>
</dbReference>
<dbReference type="EMBL" id="CP046276">
    <property type="protein sequence ID" value="QGS51866.1"/>
    <property type="molecule type" value="Genomic_DNA"/>
</dbReference>
<keyword evidence="1" id="KW-0175">Coiled coil</keyword>
<proteinExistence type="predicted"/>
<evidence type="ECO:0000259" key="2">
    <source>
        <dbReference type="Pfam" id="PF13166"/>
    </source>
</evidence>
<dbReference type="RefSeq" id="WP_156006258.1">
    <property type="nucleotide sequence ID" value="NZ_CP046276.1"/>
</dbReference>
<protein>
    <recommendedName>
        <fullName evidence="2">Protein CR006 P-loop domain-containing protein</fullName>
    </recommendedName>
</protein>
<dbReference type="AlphaFoldDB" id="A0A6I6C7X4"/>
<name>A0A6I6C7X4_9MOLU</name>
<evidence type="ECO:0000313" key="4">
    <source>
        <dbReference type="Proteomes" id="UP000424468"/>
    </source>
</evidence>
<dbReference type="InterPro" id="IPR027417">
    <property type="entry name" value="P-loop_NTPase"/>
</dbReference>
<gene>
    <name evidence="3" type="ORF">STABA_v1c05030</name>
</gene>
<feature type="coiled-coil region" evidence="1">
    <location>
        <begin position="342"/>
        <end position="432"/>
    </location>
</feature>
<organism evidence="3 4">
    <name type="scientific">Spiroplasma tabanidicola</name>
    <dbReference type="NCBI Taxonomy" id="324079"/>
    <lineage>
        <taxon>Bacteria</taxon>
        <taxon>Bacillati</taxon>
        <taxon>Mycoplasmatota</taxon>
        <taxon>Mollicutes</taxon>
        <taxon>Entomoplasmatales</taxon>
        <taxon>Spiroplasmataceae</taxon>
        <taxon>Spiroplasma</taxon>
    </lineage>
</organism>
<evidence type="ECO:0000256" key="1">
    <source>
        <dbReference type="SAM" id="Coils"/>
    </source>
</evidence>
<dbReference type="OrthoDB" id="9781579at2"/>
<dbReference type="InterPro" id="IPR026866">
    <property type="entry name" value="CR006_AAA"/>
</dbReference>
<keyword evidence="4" id="KW-1185">Reference proteome</keyword>
<accession>A0A6I6C7X4</accession>